<evidence type="ECO:0000259" key="1">
    <source>
        <dbReference type="Pfam" id="PF06114"/>
    </source>
</evidence>
<accession>R3KC84</accession>
<dbReference type="Proteomes" id="UP000013638">
    <property type="component" value="Unassembled WGS sequence"/>
</dbReference>
<dbReference type="RefSeq" id="WP_010829000.1">
    <property type="nucleotide sequence ID" value="NZ_KB944862.1"/>
</dbReference>
<comment type="caution">
    <text evidence="2">The sequence shown here is derived from an EMBL/GenBank/DDBJ whole genome shotgun (WGS) entry which is preliminary data.</text>
</comment>
<dbReference type="Gene3D" id="1.10.10.2910">
    <property type="match status" value="1"/>
</dbReference>
<dbReference type="Pfam" id="PF06114">
    <property type="entry name" value="Peptidase_M78"/>
    <property type="match status" value="1"/>
</dbReference>
<reference evidence="2 3" key="1">
    <citation type="submission" date="2013-02" db="EMBL/GenBank/DDBJ databases">
        <title>The Genome Sequence of Enterococcus faecalis ATCC_6055.</title>
        <authorList>
            <consortium name="The Broad Institute Genome Sequencing Platform"/>
            <consortium name="The Broad Institute Genome Sequencing Center for Infectious Disease"/>
            <person name="Earl A.M."/>
            <person name="Gilmore M.S."/>
            <person name="Lebreton F."/>
            <person name="Walker B."/>
            <person name="Young S.K."/>
            <person name="Zeng Q."/>
            <person name="Gargeya S."/>
            <person name="Fitzgerald M."/>
            <person name="Haas B."/>
            <person name="Abouelleil A."/>
            <person name="Alvarado L."/>
            <person name="Arachchi H.M."/>
            <person name="Berlin A.M."/>
            <person name="Chapman S.B."/>
            <person name="Dewar J."/>
            <person name="Goldberg J."/>
            <person name="Griggs A."/>
            <person name="Gujja S."/>
            <person name="Hansen M."/>
            <person name="Howarth C."/>
            <person name="Imamovic A."/>
            <person name="Larimer J."/>
            <person name="McCowan C."/>
            <person name="Murphy C."/>
            <person name="Neiman D."/>
            <person name="Pearson M."/>
            <person name="Priest M."/>
            <person name="Roberts A."/>
            <person name="Saif S."/>
            <person name="Shea T."/>
            <person name="Sisk P."/>
            <person name="Sykes S."/>
            <person name="Wortman J."/>
            <person name="Nusbaum C."/>
            <person name="Birren B."/>
        </authorList>
    </citation>
    <scope>NUCLEOTIDE SEQUENCE [LARGE SCALE GENOMIC DNA]</scope>
    <source>
        <strain evidence="2 3">ATCC 6055</strain>
    </source>
</reference>
<sequence>MWSKIQRLIDELGVTIIERDELDTDGHYIAELNTIVLRSTLDEIGKICTLLHELGHACQHQHNYELYRITFALHSKMEYQADYYMIEQLLDSYMNLADLKPIEVNYVKFLDDMDLDYSHIETVKKILSDLIQPAI</sequence>
<evidence type="ECO:0000313" key="3">
    <source>
        <dbReference type="Proteomes" id="UP000013638"/>
    </source>
</evidence>
<dbReference type="PATRIC" id="fig|1169311.3.peg.2380"/>
<dbReference type="AlphaFoldDB" id="R3KC84"/>
<evidence type="ECO:0000313" key="2">
    <source>
        <dbReference type="EMBL" id="EOK11275.1"/>
    </source>
</evidence>
<gene>
    <name evidence="2" type="ORF">WOU_02411</name>
</gene>
<protein>
    <recommendedName>
        <fullName evidence="1">IrrE N-terminal-like domain-containing protein</fullName>
    </recommendedName>
</protein>
<proteinExistence type="predicted"/>
<dbReference type="InterPro" id="IPR010359">
    <property type="entry name" value="IrrE_HExxH"/>
</dbReference>
<name>R3KC84_ENTFL</name>
<dbReference type="HOGENOM" id="CLU_140389_0_0_9"/>
<dbReference type="EMBL" id="ASDZ01000028">
    <property type="protein sequence ID" value="EOK11275.1"/>
    <property type="molecule type" value="Genomic_DNA"/>
</dbReference>
<feature type="domain" description="IrrE N-terminal-like" evidence="1">
    <location>
        <begin position="10"/>
        <end position="92"/>
    </location>
</feature>
<organism evidence="2 3">
    <name type="scientific">Enterococcus faecalis ATCC 6055</name>
    <dbReference type="NCBI Taxonomy" id="1169311"/>
    <lineage>
        <taxon>Bacteria</taxon>
        <taxon>Bacillati</taxon>
        <taxon>Bacillota</taxon>
        <taxon>Bacilli</taxon>
        <taxon>Lactobacillales</taxon>
        <taxon>Enterococcaceae</taxon>
        <taxon>Enterococcus</taxon>
    </lineage>
</organism>